<protein>
    <submittedName>
        <fullName evidence="1">RDD family protein</fullName>
    </submittedName>
</protein>
<sequence length="129" mass="14583">MHSITKKRFKAYLIDLAVSTTVTLVTESLLEKKFKSDVYYNLVHPTLILWSLEYAQLKCGGQTLGYRQAGLKLESSNGANLSNNQIIKRMAYRDTVGGFIYLQNRAQFEGKDGSQFPYDHSAGVRVKEV</sequence>
<name>A0ABY5JR96_9BACI</name>
<gene>
    <name evidence="1" type="ORF">NP439_22855</name>
</gene>
<dbReference type="RefSeq" id="WP_256708040.1">
    <property type="nucleotide sequence ID" value="NZ_CP101914.1"/>
</dbReference>
<dbReference type="EMBL" id="CP101914">
    <property type="protein sequence ID" value="UUI02838.1"/>
    <property type="molecule type" value="Genomic_DNA"/>
</dbReference>
<proteinExistence type="predicted"/>
<accession>A0ABY5JR96</accession>
<dbReference type="Proteomes" id="UP001059773">
    <property type="component" value="Chromosome"/>
</dbReference>
<reference evidence="1" key="1">
    <citation type="submission" date="2022-07" db="EMBL/GenBank/DDBJ databases">
        <title>FELIX.</title>
        <authorList>
            <person name="Wan K.H."/>
            <person name="Park S."/>
            <person name="Lawrence Q."/>
            <person name="Eichenberger J.P."/>
            <person name="Booth B.W."/>
            <person name="Piaggio A.J."/>
            <person name="Chandler J.C."/>
            <person name="Franklin A.B."/>
            <person name="Celniker S.E."/>
        </authorList>
    </citation>
    <scope>NUCLEOTIDE SEQUENCE</scope>
    <source>
        <strain evidence="1">QA-1986 374</strain>
    </source>
</reference>
<organism evidence="1 2">
    <name type="scientific">Oceanobacillus jeddahense</name>
    <dbReference type="NCBI Taxonomy" id="1462527"/>
    <lineage>
        <taxon>Bacteria</taxon>
        <taxon>Bacillati</taxon>
        <taxon>Bacillota</taxon>
        <taxon>Bacilli</taxon>
        <taxon>Bacillales</taxon>
        <taxon>Bacillaceae</taxon>
        <taxon>Oceanobacillus</taxon>
    </lineage>
</organism>
<keyword evidence="2" id="KW-1185">Reference proteome</keyword>
<evidence type="ECO:0000313" key="1">
    <source>
        <dbReference type="EMBL" id="UUI02838.1"/>
    </source>
</evidence>
<evidence type="ECO:0000313" key="2">
    <source>
        <dbReference type="Proteomes" id="UP001059773"/>
    </source>
</evidence>